<dbReference type="HOGENOM" id="CLU_027060_0_0_9"/>
<gene>
    <name evidence="4" type="ORF">JF76_15850</name>
</gene>
<evidence type="ECO:0000313" key="5">
    <source>
        <dbReference type="Proteomes" id="UP000033533"/>
    </source>
</evidence>
<feature type="region of interest" description="Disordered" evidence="1">
    <location>
        <begin position="188"/>
        <end position="212"/>
    </location>
</feature>
<feature type="chain" id="PRO_5039165022" evidence="2">
    <location>
        <begin position="25"/>
        <end position="519"/>
    </location>
</feature>
<sequence>MKFSHKFMMVSAAALIGVSPVIGAGQFTVVQAADKVATKKNNNSKQNTIKLSHNAYVYDKNGKRLKTYMGSAKNTKIGKGITLTFSEKVTIKNKEYYNLGGNAYVKAANVGYVNGKKVVKPAATAKAKIKHNAYIYDAKGKTEKKKIKKGQTVTVDQLIYIGKKLFYRISGQSNQFIKAANVGKTTGAKLKPVNKKPSKDDNSPSDNQNDPTVITLSHNAYIYDGNGHSTKTLIRKDEKITVDQLKYIGKKLFYRIKDDNFPGEDQWVKKNNVGIVSGKQLQPTNSKPEDDTDITTITLARTTNVYNSKGVAQPTKTFAKGHRARVTELRYIWVKDDNKAELFYKLQSDKNGYIKQDDISKVSGVKLTPVNTPDTAKDETVTATSTDKKSLQDLLAQDAAVKASDSYKLSAKALRSAYDSAISTGSQVNTAIATVAQVSDTVNQINNAKAALNGKKVVVSDLKNLTINESNEIVDLVASVNGVDKSAVQFSNNNTVLTVTSANGFQQTLNISDYATTNK</sequence>
<keyword evidence="2" id="KW-0732">Signal</keyword>
<dbReference type="Proteomes" id="UP000033533">
    <property type="component" value="Unassembled WGS sequence"/>
</dbReference>
<proteinExistence type="predicted"/>
<dbReference type="InterPro" id="IPR024968">
    <property type="entry name" value="SlpA_C_lactobacillus"/>
</dbReference>
<evidence type="ECO:0000259" key="3">
    <source>
        <dbReference type="Pfam" id="PF03217"/>
    </source>
</evidence>
<feature type="domain" description="S-layer protein C-terminal" evidence="3">
    <location>
        <begin position="43"/>
        <end position="108"/>
    </location>
</feature>
<evidence type="ECO:0000256" key="2">
    <source>
        <dbReference type="SAM" id="SignalP"/>
    </source>
</evidence>
<feature type="signal peptide" evidence="2">
    <location>
        <begin position="1"/>
        <end position="24"/>
    </location>
</feature>
<feature type="domain" description="S-layer protein C-terminal" evidence="3">
    <location>
        <begin position="213"/>
        <end position="261"/>
    </location>
</feature>
<evidence type="ECO:0000313" key="4">
    <source>
        <dbReference type="EMBL" id="KJY54560.1"/>
    </source>
</evidence>
<dbReference type="STRING" id="1218493.JF76_15850"/>
<dbReference type="PATRIC" id="fig|1218493.3.peg.1659"/>
<dbReference type="Pfam" id="PF03217">
    <property type="entry name" value="SlpA"/>
    <property type="match status" value="3"/>
</dbReference>
<reference evidence="4 5" key="1">
    <citation type="submission" date="2014-12" db="EMBL/GenBank/DDBJ databases">
        <title>Comparative genomics of the lactic acid bacteria isolated from the honey bee gut.</title>
        <authorList>
            <person name="Ellegaard K.M."/>
            <person name="Tamarit D."/>
            <person name="Javelind E."/>
            <person name="Olofsson T."/>
            <person name="Andersson S.G."/>
            <person name="Vasquez A."/>
        </authorList>
    </citation>
    <scope>NUCLEOTIDE SEQUENCE [LARGE SCALE GENOMIC DNA]</scope>
    <source>
        <strain evidence="4 5">Biut2</strain>
    </source>
</reference>
<protein>
    <submittedName>
        <fullName evidence="4">Cell separation protein</fullName>
    </submittedName>
</protein>
<accession>A0A0F4L7F0</accession>
<organism evidence="4 5">
    <name type="scientific">Lactobacillus kullabergensis</name>
    <dbReference type="NCBI Taxonomy" id="1218493"/>
    <lineage>
        <taxon>Bacteria</taxon>
        <taxon>Bacillati</taxon>
        <taxon>Bacillota</taxon>
        <taxon>Bacilli</taxon>
        <taxon>Lactobacillales</taxon>
        <taxon>Lactobacillaceae</taxon>
        <taxon>Lactobacillus</taxon>
    </lineage>
</organism>
<dbReference type="AlphaFoldDB" id="A0A0F4L7F0"/>
<dbReference type="Gene3D" id="1.20.120.1850">
    <property type="entry name" value="Ebh helix bundles repeating unit (S and A modules)"/>
    <property type="match status" value="1"/>
</dbReference>
<dbReference type="RefSeq" id="WP_045928566.1">
    <property type="nucleotide sequence ID" value="NZ_JBHSZS010000026.1"/>
</dbReference>
<evidence type="ECO:0000256" key="1">
    <source>
        <dbReference type="SAM" id="MobiDB-lite"/>
    </source>
</evidence>
<comment type="caution">
    <text evidence="4">The sequence shown here is derived from an EMBL/GenBank/DDBJ whole genome shotgun (WGS) entry which is preliminary data.</text>
</comment>
<feature type="domain" description="S-layer protein C-terminal" evidence="3">
    <location>
        <begin position="120"/>
        <end position="180"/>
    </location>
</feature>
<name>A0A0F4L7F0_9LACO</name>
<dbReference type="EMBL" id="JXBY01000025">
    <property type="protein sequence ID" value="KJY54560.1"/>
    <property type="molecule type" value="Genomic_DNA"/>
</dbReference>
<dbReference type="OrthoDB" id="2328720at2"/>